<keyword evidence="2" id="KW-1185">Reference proteome</keyword>
<proteinExistence type="predicted"/>
<dbReference type="OrthoDB" id="3384350at2"/>
<dbReference type="Proteomes" id="UP000248333">
    <property type="component" value="Unassembled WGS sequence"/>
</dbReference>
<name>A0A318NHS2_9ACTN</name>
<protein>
    <submittedName>
        <fullName evidence="1">Uncharacterized protein</fullName>
    </submittedName>
</protein>
<evidence type="ECO:0000313" key="1">
    <source>
        <dbReference type="EMBL" id="PYC66521.1"/>
    </source>
</evidence>
<accession>A0A318NHS2</accession>
<organism evidence="1 2">
    <name type="scientific">Micromonospora arborensis</name>
    <dbReference type="NCBI Taxonomy" id="2116518"/>
    <lineage>
        <taxon>Bacteria</taxon>
        <taxon>Bacillati</taxon>
        <taxon>Actinomycetota</taxon>
        <taxon>Actinomycetes</taxon>
        <taxon>Micromonosporales</taxon>
        <taxon>Micromonosporaceae</taxon>
        <taxon>Micromonospora</taxon>
    </lineage>
</organism>
<sequence>MTYTCCDSLDVDTVYRPGQQLTVHWTVKPGTDPAAKPLQVELAARLTGPYAGVDDLKDAATSAAQPAAGVVTFEAPLVRPSGASDERPVSLISIAEDASPGYYNLITSVQQGEESALGASVVRVAPRTRA</sequence>
<comment type="caution">
    <text evidence="1">The sequence shown here is derived from an EMBL/GenBank/DDBJ whole genome shotgun (WGS) entry which is preliminary data.</text>
</comment>
<evidence type="ECO:0000313" key="2">
    <source>
        <dbReference type="Proteomes" id="UP000248333"/>
    </source>
</evidence>
<dbReference type="AlphaFoldDB" id="A0A318NHS2"/>
<reference evidence="1 2" key="1">
    <citation type="submission" date="2018-03" db="EMBL/GenBank/DDBJ databases">
        <title>Bioinformatic expansion and discovery of thiopeptide antibiotics.</title>
        <authorList>
            <person name="Schwalen C.J."/>
            <person name="Hudson G.A."/>
            <person name="Mitchell D.A."/>
        </authorList>
    </citation>
    <scope>NUCLEOTIDE SEQUENCE [LARGE SCALE GENOMIC DNA]</scope>
    <source>
        <strain evidence="1 2">NRRL 8041</strain>
    </source>
</reference>
<gene>
    <name evidence="1" type="ORF">C7C45_24550</name>
</gene>
<dbReference type="EMBL" id="PYBV01000033">
    <property type="protein sequence ID" value="PYC66521.1"/>
    <property type="molecule type" value="Genomic_DNA"/>
</dbReference>